<dbReference type="RefSeq" id="WP_091288224.1">
    <property type="nucleotide sequence ID" value="NZ_FNON01000002.1"/>
</dbReference>
<protein>
    <submittedName>
        <fullName evidence="2">Uncharacterized protein</fullName>
    </submittedName>
</protein>
<keyword evidence="3" id="KW-1185">Reference proteome</keyword>
<reference evidence="2 3" key="1">
    <citation type="submission" date="2016-10" db="EMBL/GenBank/DDBJ databases">
        <authorList>
            <person name="de Groot N.N."/>
        </authorList>
    </citation>
    <scope>NUCLEOTIDE SEQUENCE [LARGE SCALE GENOMIC DNA]</scope>
    <source>
        <strain evidence="2 3">CPCC 202699</strain>
    </source>
</reference>
<gene>
    <name evidence="2" type="ORF">SAMN05421504_102316</name>
</gene>
<feature type="compositionally biased region" description="Basic and acidic residues" evidence="1">
    <location>
        <begin position="56"/>
        <end position="74"/>
    </location>
</feature>
<dbReference type="Proteomes" id="UP000199515">
    <property type="component" value="Unassembled WGS sequence"/>
</dbReference>
<name>A0A1H2YYL7_9PSEU</name>
<dbReference type="AlphaFoldDB" id="A0A1H2YYL7"/>
<dbReference type="STRING" id="589385.SAMN05421504_102316"/>
<evidence type="ECO:0000313" key="3">
    <source>
        <dbReference type="Proteomes" id="UP000199515"/>
    </source>
</evidence>
<accession>A0A1H2YYL7</accession>
<dbReference type="EMBL" id="FNON01000002">
    <property type="protein sequence ID" value="SDX10292.1"/>
    <property type="molecule type" value="Genomic_DNA"/>
</dbReference>
<dbReference type="OrthoDB" id="4560215at2"/>
<feature type="region of interest" description="Disordered" evidence="1">
    <location>
        <begin position="35"/>
        <end position="74"/>
    </location>
</feature>
<sequence length="74" mass="8273">MSVRDDARRLLEAVPEDRVQLARELLQSLVDESEDTRPRRVFSSMGMGHATPDLGTRAKEIARHELGDGEARTA</sequence>
<organism evidence="2 3">
    <name type="scientific">Amycolatopsis xylanica</name>
    <dbReference type="NCBI Taxonomy" id="589385"/>
    <lineage>
        <taxon>Bacteria</taxon>
        <taxon>Bacillati</taxon>
        <taxon>Actinomycetota</taxon>
        <taxon>Actinomycetes</taxon>
        <taxon>Pseudonocardiales</taxon>
        <taxon>Pseudonocardiaceae</taxon>
        <taxon>Amycolatopsis</taxon>
    </lineage>
</organism>
<proteinExistence type="predicted"/>
<evidence type="ECO:0000256" key="1">
    <source>
        <dbReference type="SAM" id="MobiDB-lite"/>
    </source>
</evidence>
<evidence type="ECO:0000313" key="2">
    <source>
        <dbReference type="EMBL" id="SDX10292.1"/>
    </source>
</evidence>